<comment type="caution">
    <text evidence="1">The sequence shown here is derived from an EMBL/GenBank/DDBJ whole genome shotgun (WGS) entry which is preliminary data.</text>
</comment>
<reference evidence="1" key="1">
    <citation type="submission" date="2019-10" db="EMBL/GenBank/DDBJ databases">
        <authorList>
            <person name="Soares A.E.R."/>
            <person name="Aleixo A."/>
            <person name="Schneider P."/>
            <person name="Miyaki C.Y."/>
            <person name="Schneider M.P."/>
            <person name="Mello C."/>
            <person name="Vasconcelos A.T.R."/>
        </authorList>
    </citation>
    <scope>NUCLEOTIDE SEQUENCE</scope>
    <source>
        <tissue evidence="1">Muscle</tissue>
    </source>
</reference>
<proteinExistence type="predicted"/>
<dbReference type="EMBL" id="WHWB01034679">
    <property type="protein sequence ID" value="KAJ7406018.1"/>
    <property type="molecule type" value="Genomic_DNA"/>
</dbReference>
<dbReference type="PANTHER" id="PTHR33332">
    <property type="entry name" value="REVERSE TRANSCRIPTASE DOMAIN-CONTAINING PROTEIN"/>
    <property type="match status" value="1"/>
</dbReference>
<organism evidence="1 2">
    <name type="scientific">Willisornis vidua</name>
    <name type="common">Xingu scale-backed antbird</name>
    <dbReference type="NCBI Taxonomy" id="1566151"/>
    <lineage>
        <taxon>Eukaryota</taxon>
        <taxon>Metazoa</taxon>
        <taxon>Chordata</taxon>
        <taxon>Craniata</taxon>
        <taxon>Vertebrata</taxon>
        <taxon>Euteleostomi</taxon>
        <taxon>Archelosauria</taxon>
        <taxon>Archosauria</taxon>
        <taxon>Dinosauria</taxon>
        <taxon>Saurischia</taxon>
        <taxon>Theropoda</taxon>
        <taxon>Coelurosauria</taxon>
        <taxon>Aves</taxon>
        <taxon>Neognathae</taxon>
        <taxon>Neoaves</taxon>
        <taxon>Telluraves</taxon>
        <taxon>Australaves</taxon>
        <taxon>Passeriformes</taxon>
        <taxon>Thamnophilidae</taxon>
        <taxon>Willisornis</taxon>
    </lineage>
</organism>
<protein>
    <submittedName>
        <fullName evidence="1">Rna-directed dna polymerase from mobile element jockey-like</fullName>
    </submittedName>
</protein>
<dbReference type="Proteomes" id="UP001145742">
    <property type="component" value="Unassembled WGS sequence"/>
</dbReference>
<keyword evidence="2" id="KW-1185">Reference proteome</keyword>
<accession>A0ABQ9CND6</accession>
<sequence length="216" mass="23952">MEQTLLEDILRHPENKAVIHDSQYGFTKGKLCLKNLVAFCVRVKALVNDVRVADVISLDLCKAFALSCMTSLSLNWRDMVKMDCSMDKKLLDGQTQRAVVNGSKSKWRAVTSGVSRTSVLGLTVLNVFVSDMDSVIECTLTVFASDIKLCGAVNTLEGRDVLLSDLDRFEEWGYVNLMKFNKAKCKVLNCVGAIPSTNPGWAENGLRAAPRRRTWG</sequence>
<name>A0ABQ9CND6_9PASS</name>
<gene>
    <name evidence="1" type="ORF">WISP_136254</name>
</gene>
<evidence type="ECO:0000313" key="2">
    <source>
        <dbReference type="Proteomes" id="UP001145742"/>
    </source>
</evidence>
<evidence type="ECO:0000313" key="1">
    <source>
        <dbReference type="EMBL" id="KAJ7406018.1"/>
    </source>
</evidence>